<dbReference type="PANTHER" id="PTHR11362">
    <property type="entry name" value="PHOSPHATIDYLETHANOLAMINE-BINDING PROTEIN"/>
    <property type="match status" value="1"/>
</dbReference>
<feature type="signal peptide" evidence="1">
    <location>
        <begin position="1"/>
        <end position="33"/>
    </location>
</feature>
<reference evidence="2" key="1">
    <citation type="submission" date="2021-12" db="EMBL/GenBank/DDBJ databases">
        <authorList>
            <person name="King R."/>
        </authorList>
    </citation>
    <scope>NUCLEOTIDE SEQUENCE</scope>
</reference>
<dbReference type="InterPro" id="IPR036610">
    <property type="entry name" value="PEBP-like_sf"/>
</dbReference>
<sequence>MGTHFLTALPSILNFRHLCIILVVLNQIFSTLSHTGDDILQFKLQTSNIVPLIIPIMPQHELSIVYKHTTVKCGNKINGYEMMEAPVEVTWPAKDDFYYTLFMIGPDSRVREQPIDRNWLHWLVTNIKGNDVGNGDEIAEYCGSLAGYEIGLHRLIYVAFENPSGKKVKLDLKRIDEEAPYEKRTKFDLLNFTKQYGMHKPVAANFAVLDLEFRLPGQ</sequence>
<dbReference type="AlphaFoldDB" id="A0A9P0F142"/>
<keyword evidence="1" id="KW-0732">Signal</keyword>
<evidence type="ECO:0008006" key="4">
    <source>
        <dbReference type="Google" id="ProtNLM"/>
    </source>
</evidence>
<proteinExistence type="predicted"/>
<dbReference type="InterPro" id="IPR008914">
    <property type="entry name" value="PEBP"/>
</dbReference>
<name>A0A9P0F142_BEMTA</name>
<dbReference type="Gene3D" id="3.90.280.10">
    <property type="entry name" value="PEBP-like"/>
    <property type="match status" value="1"/>
</dbReference>
<evidence type="ECO:0000313" key="3">
    <source>
        <dbReference type="Proteomes" id="UP001152759"/>
    </source>
</evidence>
<evidence type="ECO:0000313" key="2">
    <source>
        <dbReference type="EMBL" id="CAH0387489.1"/>
    </source>
</evidence>
<dbReference type="InterPro" id="IPR035810">
    <property type="entry name" value="PEBP_euk"/>
</dbReference>
<dbReference type="Proteomes" id="UP001152759">
    <property type="component" value="Chromosome 3"/>
</dbReference>
<dbReference type="SUPFAM" id="SSF49777">
    <property type="entry name" value="PEBP-like"/>
    <property type="match status" value="1"/>
</dbReference>
<evidence type="ECO:0000256" key="1">
    <source>
        <dbReference type="SAM" id="SignalP"/>
    </source>
</evidence>
<protein>
    <recommendedName>
        <fullName evidence="4">Phosphatidylethanolamine-binding protein</fullName>
    </recommendedName>
</protein>
<keyword evidence="3" id="KW-1185">Reference proteome</keyword>
<dbReference type="Pfam" id="PF01161">
    <property type="entry name" value="PBP"/>
    <property type="match status" value="1"/>
</dbReference>
<dbReference type="CDD" id="cd00866">
    <property type="entry name" value="PEBP_euk"/>
    <property type="match status" value="1"/>
</dbReference>
<gene>
    <name evidence="2" type="ORF">BEMITA_LOCUS6494</name>
</gene>
<dbReference type="EMBL" id="OU963864">
    <property type="protein sequence ID" value="CAH0387489.1"/>
    <property type="molecule type" value="Genomic_DNA"/>
</dbReference>
<organism evidence="2 3">
    <name type="scientific">Bemisia tabaci</name>
    <name type="common">Sweetpotato whitefly</name>
    <name type="synonym">Aleurodes tabaci</name>
    <dbReference type="NCBI Taxonomy" id="7038"/>
    <lineage>
        <taxon>Eukaryota</taxon>
        <taxon>Metazoa</taxon>
        <taxon>Ecdysozoa</taxon>
        <taxon>Arthropoda</taxon>
        <taxon>Hexapoda</taxon>
        <taxon>Insecta</taxon>
        <taxon>Pterygota</taxon>
        <taxon>Neoptera</taxon>
        <taxon>Paraneoptera</taxon>
        <taxon>Hemiptera</taxon>
        <taxon>Sternorrhyncha</taxon>
        <taxon>Aleyrodoidea</taxon>
        <taxon>Aleyrodidae</taxon>
        <taxon>Aleyrodinae</taxon>
        <taxon>Bemisia</taxon>
    </lineage>
</organism>
<feature type="chain" id="PRO_5040379254" description="Phosphatidylethanolamine-binding protein" evidence="1">
    <location>
        <begin position="34"/>
        <end position="218"/>
    </location>
</feature>
<accession>A0A9P0F142</accession>
<dbReference type="PANTHER" id="PTHR11362:SF82">
    <property type="entry name" value="PHOSPHATIDYLETHANOLAMINE-BINDING PROTEIN 4"/>
    <property type="match status" value="1"/>
</dbReference>